<gene>
    <name evidence="2" type="ORF">M407DRAFT_22100</name>
</gene>
<dbReference type="Gene3D" id="3.40.30.10">
    <property type="entry name" value="Glutaredoxin"/>
    <property type="match status" value="1"/>
</dbReference>
<dbReference type="OrthoDB" id="70588at2759"/>
<dbReference type="InterPro" id="IPR051499">
    <property type="entry name" value="Phosducin-like_reg"/>
</dbReference>
<feature type="compositionally biased region" description="Acidic residues" evidence="1">
    <location>
        <begin position="103"/>
        <end position="126"/>
    </location>
</feature>
<dbReference type="PANTHER" id="PTHR46052:SF1">
    <property type="entry name" value="PHOSDUCIN-LIKE PROTEIN"/>
    <property type="match status" value="1"/>
</dbReference>
<keyword evidence="3" id="KW-1185">Reference proteome</keyword>
<feature type="compositionally biased region" description="Acidic residues" evidence="1">
    <location>
        <begin position="74"/>
        <end position="83"/>
    </location>
</feature>
<protein>
    <submittedName>
        <fullName evidence="2">Uncharacterized protein</fullName>
    </submittedName>
</protein>
<dbReference type="AlphaFoldDB" id="A0A0C3QLU8"/>
<proteinExistence type="predicted"/>
<feature type="non-terminal residue" evidence="2">
    <location>
        <position position="1"/>
    </location>
</feature>
<evidence type="ECO:0000313" key="2">
    <source>
        <dbReference type="EMBL" id="KIO28666.1"/>
    </source>
</evidence>
<feature type="compositionally biased region" description="Low complexity" evidence="1">
    <location>
        <begin position="43"/>
        <end position="62"/>
    </location>
</feature>
<evidence type="ECO:0000313" key="3">
    <source>
        <dbReference type="Proteomes" id="UP000054248"/>
    </source>
</evidence>
<dbReference type="PANTHER" id="PTHR46052">
    <property type="entry name" value="PHOSDUCIN-LIKE PROTEIN"/>
    <property type="match status" value="1"/>
</dbReference>
<dbReference type="EMBL" id="KN822991">
    <property type="protein sequence ID" value="KIO28666.1"/>
    <property type="molecule type" value="Genomic_DNA"/>
</dbReference>
<reference evidence="2 3" key="1">
    <citation type="submission" date="2014-04" db="EMBL/GenBank/DDBJ databases">
        <authorList>
            <consortium name="DOE Joint Genome Institute"/>
            <person name="Kuo A."/>
            <person name="Girlanda M."/>
            <person name="Perotto S."/>
            <person name="Kohler A."/>
            <person name="Nagy L.G."/>
            <person name="Floudas D."/>
            <person name="Copeland A."/>
            <person name="Barry K.W."/>
            <person name="Cichocki N."/>
            <person name="Veneault-Fourrey C."/>
            <person name="LaButti K."/>
            <person name="Lindquist E.A."/>
            <person name="Lipzen A."/>
            <person name="Lundell T."/>
            <person name="Morin E."/>
            <person name="Murat C."/>
            <person name="Sun H."/>
            <person name="Tunlid A."/>
            <person name="Henrissat B."/>
            <person name="Grigoriev I.V."/>
            <person name="Hibbett D.S."/>
            <person name="Martin F."/>
            <person name="Nordberg H.P."/>
            <person name="Cantor M.N."/>
            <person name="Hua S.X."/>
        </authorList>
    </citation>
    <scope>NUCLEOTIDE SEQUENCE [LARGE SCALE GENOMIC DNA]</scope>
    <source>
        <strain evidence="2 3">MUT 4182</strain>
    </source>
</reference>
<sequence length="181" mass="19271">SLGRCAILDSHLSSLARLYPSVKFLRARAGAIGFATSSSNLPSFSSHRSSTFRRNPGPSNKSGSGGGKKRYQDPDESDSDDGGAEAANRNSASRFVGTSYPANDDDEEEDDDRFDEEDGEAEAEPDYDVLPTMLVYRGGELAHSWPRVDFDIASVAGKGGGVGYGGANAIEMRDVEALLVK</sequence>
<feature type="region of interest" description="Disordered" evidence="1">
    <location>
        <begin position="36"/>
        <end position="126"/>
    </location>
</feature>
<dbReference type="Proteomes" id="UP000054248">
    <property type="component" value="Unassembled WGS sequence"/>
</dbReference>
<accession>A0A0C3QLU8</accession>
<dbReference type="STRING" id="1051891.A0A0C3QLU8"/>
<evidence type="ECO:0000256" key="1">
    <source>
        <dbReference type="SAM" id="MobiDB-lite"/>
    </source>
</evidence>
<dbReference type="HOGENOM" id="CLU_1492613_0_0_1"/>
<name>A0A0C3QLU8_9AGAM</name>
<reference evidence="3" key="2">
    <citation type="submission" date="2015-01" db="EMBL/GenBank/DDBJ databases">
        <title>Evolutionary Origins and Diversification of the Mycorrhizal Mutualists.</title>
        <authorList>
            <consortium name="DOE Joint Genome Institute"/>
            <consortium name="Mycorrhizal Genomics Consortium"/>
            <person name="Kohler A."/>
            <person name="Kuo A."/>
            <person name="Nagy L.G."/>
            <person name="Floudas D."/>
            <person name="Copeland A."/>
            <person name="Barry K.W."/>
            <person name="Cichocki N."/>
            <person name="Veneault-Fourrey C."/>
            <person name="LaButti K."/>
            <person name="Lindquist E.A."/>
            <person name="Lipzen A."/>
            <person name="Lundell T."/>
            <person name="Morin E."/>
            <person name="Murat C."/>
            <person name="Riley R."/>
            <person name="Ohm R."/>
            <person name="Sun H."/>
            <person name="Tunlid A."/>
            <person name="Henrissat B."/>
            <person name="Grigoriev I.V."/>
            <person name="Hibbett D.S."/>
            <person name="Martin F."/>
        </authorList>
    </citation>
    <scope>NUCLEOTIDE SEQUENCE [LARGE SCALE GENOMIC DNA]</scope>
    <source>
        <strain evidence="3">MUT 4182</strain>
    </source>
</reference>
<organism evidence="2 3">
    <name type="scientific">Tulasnella calospora MUT 4182</name>
    <dbReference type="NCBI Taxonomy" id="1051891"/>
    <lineage>
        <taxon>Eukaryota</taxon>
        <taxon>Fungi</taxon>
        <taxon>Dikarya</taxon>
        <taxon>Basidiomycota</taxon>
        <taxon>Agaricomycotina</taxon>
        <taxon>Agaricomycetes</taxon>
        <taxon>Cantharellales</taxon>
        <taxon>Tulasnellaceae</taxon>
        <taxon>Tulasnella</taxon>
    </lineage>
</organism>